<dbReference type="eggNOG" id="COG0332">
    <property type="taxonomic scope" value="Bacteria"/>
</dbReference>
<dbReference type="GO" id="GO:0044550">
    <property type="term" value="P:secondary metabolite biosynthetic process"/>
    <property type="evidence" value="ECO:0007669"/>
    <property type="project" value="TreeGrafter"/>
</dbReference>
<dbReference type="Gene3D" id="3.40.47.10">
    <property type="match status" value="1"/>
</dbReference>
<keyword evidence="5" id="KW-1185">Reference proteome</keyword>
<evidence type="ECO:0000259" key="3">
    <source>
        <dbReference type="Pfam" id="PF08541"/>
    </source>
</evidence>
<protein>
    <recommendedName>
        <fullName evidence="3">Beta-ketoacyl-[acyl-carrier-protein] synthase III C-terminal domain-containing protein</fullName>
    </recommendedName>
</protein>
<evidence type="ECO:0000313" key="4">
    <source>
        <dbReference type="EMBL" id="AHM56485.1"/>
    </source>
</evidence>
<dbReference type="PATRIC" id="fig|1286171.3.peg.1139"/>
<evidence type="ECO:0000256" key="2">
    <source>
        <dbReference type="ARBA" id="ARBA00023315"/>
    </source>
</evidence>
<dbReference type="GO" id="GO:0016746">
    <property type="term" value="F:acyltransferase activity"/>
    <property type="evidence" value="ECO:0007669"/>
    <property type="project" value="UniProtKB-KW"/>
</dbReference>
<proteinExistence type="predicted"/>
<dbReference type="KEGG" id="eac:EAL2_c11900"/>
<name>W8T6H5_PEPAC</name>
<evidence type="ECO:0000256" key="1">
    <source>
        <dbReference type="ARBA" id="ARBA00022679"/>
    </source>
</evidence>
<feature type="domain" description="Beta-ketoacyl-[acyl-carrier-protein] synthase III C-terminal" evidence="3">
    <location>
        <begin position="1"/>
        <end position="58"/>
    </location>
</feature>
<organism evidence="4 5">
    <name type="scientific">Peptoclostridium acidaminophilum DSM 3953</name>
    <dbReference type="NCBI Taxonomy" id="1286171"/>
    <lineage>
        <taxon>Bacteria</taxon>
        <taxon>Bacillati</taxon>
        <taxon>Bacillota</taxon>
        <taxon>Clostridia</taxon>
        <taxon>Peptostreptococcales</taxon>
        <taxon>Peptoclostridiaceae</taxon>
        <taxon>Peptoclostridium</taxon>
    </lineage>
</organism>
<dbReference type="STRING" id="1286171.EAL2_c11900"/>
<dbReference type="EMBL" id="CP007452">
    <property type="protein sequence ID" value="AHM56485.1"/>
    <property type="molecule type" value="Genomic_DNA"/>
</dbReference>
<gene>
    <name evidence="4" type="ORF">EAL2_c11900</name>
</gene>
<dbReference type="PANTHER" id="PTHR34069:SF2">
    <property type="entry name" value="BETA-KETOACYL-[ACYL-CARRIER-PROTEIN] SYNTHASE III"/>
    <property type="match status" value="1"/>
</dbReference>
<evidence type="ECO:0000313" key="5">
    <source>
        <dbReference type="Proteomes" id="UP000019591"/>
    </source>
</evidence>
<dbReference type="PANTHER" id="PTHR34069">
    <property type="entry name" value="3-OXOACYL-[ACYL-CARRIER-PROTEIN] SYNTHASE 3"/>
    <property type="match status" value="1"/>
</dbReference>
<dbReference type="HOGENOM" id="CLU_205228_0_0_9"/>
<sequence length="60" mass="6525">MPEEKMFVNLDKYGNMSGASIPFALYEAQKSGKIKKGDNVLMVGFGAGLTWGAVVLKWSI</sequence>
<dbReference type="Proteomes" id="UP000019591">
    <property type="component" value="Chromosome"/>
</dbReference>
<reference evidence="4 5" key="1">
    <citation type="journal article" date="2014" name="Genome Announc.">
        <title>Complete Genome Sequence of Amino Acid-Utilizing Eubacterium acidaminophilum al-2 (DSM 3953).</title>
        <authorList>
            <person name="Poehlein A."/>
            <person name="Andreesen J.R."/>
            <person name="Daniel R."/>
        </authorList>
    </citation>
    <scope>NUCLEOTIDE SEQUENCE [LARGE SCALE GENOMIC DNA]</scope>
    <source>
        <strain evidence="4 5">DSM 3953</strain>
    </source>
</reference>
<dbReference type="Pfam" id="PF08541">
    <property type="entry name" value="ACP_syn_III_C"/>
    <property type="match status" value="1"/>
</dbReference>
<dbReference type="AlphaFoldDB" id="W8T6H5"/>
<keyword evidence="2" id="KW-0012">Acyltransferase</keyword>
<dbReference type="SUPFAM" id="SSF53901">
    <property type="entry name" value="Thiolase-like"/>
    <property type="match status" value="1"/>
</dbReference>
<keyword evidence="1" id="KW-0808">Transferase</keyword>
<dbReference type="InterPro" id="IPR016039">
    <property type="entry name" value="Thiolase-like"/>
</dbReference>
<dbReference type="InterPro" id="IPR013747">
    <property type="entry name" value="ACP_syn_III_C"/>
</dbReference>
<accession>W8T6H5</accession>